<reference evidence="2 3" key="1">
    <citation type="submission" date="2017-08" db="EMBL/GenBank/DDBJ databases">
        <authorList>
            <person name="de Groot N.N."/>
        </authorList>
    </citation>
    <scope>NUCLEOTIDE SEQUENCE [LARGE SCALE GENOMIC DNA]</scope>
    <source>
        <strain evidence="2 3">JA575</strain>
    </source>
</reference>
<evidence type="ECO:0000313" key="1">
    <source>
        <dbReference type="EMBL" id="RED34507.1"/>
    </source>
</evidence>
<proteinExistence type="predicted"/>
<dbReference type="Proteomes" id="UP000252631">
    <property type="component" value="Unassembled WGS sequence"/>
</dbReference>
<dbReference type="InterPro" id="IPR009078">
    <property type="entry name" value="Ferritin-like_SF"/>
</dbReference>
<dbReference type="OrthoDB" id="6057955at2"/>
<dbReference type="InterPro" id="IPR012347">
    <property type="entry name" value="Ferritin-like"/>
</dbReference>
<reference evidence="1 4" key="2">
    <citation type="submission" date="2018-07" db="EMBL/GenBank/DDBJ databases">
        <title>Genomic Encyclopedia of Archaeal and Bacterial Type Strains, Phase II (KMG-II): from individual species to whole genera.</title>
        <authorList>
            <person name="Goeker M."/>
        </authorList>
    </citation>
    <scope>NUCLEOTIDE SEQUENCE [LARGE SCALE GENOMIC DNA]</scope>
    <source>
        <strain evidence="1 4">JA575</strain>
    </source>
</reference>
<name>A0A336JSC5_9BRAD</name>
<dbReference type="SUPFAM" id="SSF47240">
    <property type="entry name" value="Ferritin-like"/>
    <property type="match status" value="1"/>
</dbReference>
<dbReference type="EMBL" id="QRDT01000010">
    <property type="protein sequence ID" value="RED34507.1"/>
    <property type="molecule type" value="Genomic_DNA"/>
</dbReference>
<dbReference type="AlphaFoldDB" id="A0A336JSC5"/>
<evidence type="ECO:0000313" key="4">
    <source>
        <dbReference type="Proteomes" id="UP000256343"/>
    </source>
</evidence>
<keyword evidence="4" id="KW-1185">Reference proteome</keyword>
<accession>A0A336JSC5</accession>
<dbReference type="Proteomes" id="UP000256343">
    <property type="component" value="Unassembled WGS sequence"/>
</dbReference>
<gene>
    <name evidence="1" type="ORF">BJ125_110146</name>
    <name evidence="2" type="ORF">SAMN05892882_110146</name>
</gene>
<dbReference type="Gene3D" id="1.20.1260.10">
    <property type="match status" value="1"/>
</dbReference>
<dbReference type="EMBL" id="UFQQ01000010">
    <property type="protein sequence ID" value="SSW91176.1"/>
    <property type="molecule type" value="Genomic_DNA"/>
</dbReference>
<evidence type="ECO:0000313" key="3">
    <source>
        <dbReference type="Proteomes" id="UP000252631"/>
    </source>
</evidence>
<protein>
    <submittedName>
        <fullName evidence="2">Uncharacterized protein</fullName>
    </submittedName>
</protein>
<evidence type="ECO:0000313" key="2">
    <source>
        <dbReference type="EMBL" id="SSW91176.1"/>
    </source>
</evidence>
<organism evidence="2 3">
    <name type="scientific">Rhodopseudomonas pentothenatexigens</name>
    <dbReference type="NCBI Taxonomy" id="999699"/>
    <lineage>
        <taxon>Bacteria</taxon>
        <taxon>Pseudomonadati</taxon>
        <taxon>Pseudomonadota</taxon>
        <taxon>Alphaproteobacteria</taxon>
        <taxon>Hyphomicrobiales</taxon>
        <taxon>Nitrobacteraceae</taxon>
        <taxon>Rhodopseudomonas</taxon>
    </lineage>
</organism>
<sequence length="301" mass="33369">MRNTPLLTAPPTKAVTGFAELFAIALAQAERAATSYDKLATSLTDDGEHQAMGPVRYVLETLNEREQDRIAEIRLRCLATTSKPPSPCSLPWPVEDLVPSEELADLAVSALSTPYQAWAIAVRHRQRVFVFWTYVAAHATRPEIRTASETMAREALADADLLRRERRLAWQALQVSKQVDAERRDFDDMSSAALLESLLLKEIIRWAQGLPPAERERLIQAAGLAINDLAAATTELPGIPEDDPIGDPAARVIRYAEQLTSRYLDESDRATDQDELDLAQDLASSSIGRLARLRAFAITLR</sequence>